<evidence type="ECO:0000313" key="4">
    <source>
        <dbReference type="Proteomes" id="UP000608024"/>
    </source>
</evidence>
<dbReference type="InterPro" id="IPR011042">
    <property type="entry name" value="6-blade_b-propeller_TolB-like"/>
</dbReference>
<reference evidence="3" key="2">
    <citation type="submission" date="2020-09" db="EMBL/GenBank/DDBJ databases">
        <authorList>
            <person name="Sun Q."/>
            <person name="Ohkuma M."/>
        </authorList>
    </citation>
    <scope>NUCLEOTIDE SEQUENCE</scope>
    <source>
        <strain evidence="3">JCM 4784</strain>
    </source>
</reference>
<dbReference type="Proteomes" id="UP000608024">
    <property type="component" value="Unassembled WGS sequence"/>
</dbReference>
<evidence type="ECO:0008006" key="5">
    <source>
        <dbReference type="Google" id="ProtNLM"/>
    </source>
</evidence>
<comment type="caution">
    <text evidence="3">The sequence shown here is derived from an EMBL/GenBank/DDBJ whole genome shotgun (WGS) entry which is preliminary data.</text>
</comment>
<feature type="chain" id="PRO_5038668441" description="WD40 repeat protein" evidence="2">
    <location>
        <begin position="28"/>
        <end position="366"/>
    </location>
</feature>
<accession>A0A918Z4N7</accession>
<sequence>MGITHRGTTRRVRAALSAAVVICAVTAAVPAAATAAANATDAVRGPTVAVGGLDVGVERISVATDEGYGAASITPDGRSVVFRSLKDVAGSGGNEVYVHDRSAGRTRTEPIVEGWTPAISGDGRQVAATTPAQGMSTQRIRQHSLDLGILPFGCGRCNEPSLSADGRHLAFGVVDYISHNRRVLVADRDGGYQTIAYLGSGAPARPSISGDGRHVAYQDRAYQKEGVYLWDRTTGTTSGPLEGPDTYASLVQLSDDGGKVVYLSGSDTYVHDVASGTTQRVPDVKGVAIDPTGRHLLYAPHGTGGPSLVLRDLRTGTDKTVSDQPATAEVDSVSADGRDVVFQSAADGIVPGDTNGKPDVFVRRLF</sequence>
<dbReference type="Pfam" id="PF07676">
    <property type="entry name" value="PD40"/>
    <property type="match status" value="1"/>
</dbReference>
<name>A0A918Z4N7_9ACTN</name>
<keyword evidence="4" id="KW-1185">Reference proteome</keyword>
<dbReference type="Gene3D" id="2.120.10.30">
    <property type="entry name" value="TolB, C-terminal domain"/>
    <property type="match status" value="2"/>
</dbReference>
<dbReference type="EMBL" id="BNBT01000002">
    <property type="protein sequence ID" value="GHE35886.1"/>
    <property type="molecule type" value="Genomic_DNA"/>
</dbReference>
<dbReference type="SUPFAM" id="SSF82171">
    <property type="entry name" value="DPP6 N-terminal domain-like"/>
    <property type="match status" value="1"/>
</dbReference>
<dbReference type="PANTHER" id="PTHR36842">
    <property type="entry name" value="PROTEIN TOLB HOMOLOG"/>
    <property type="match status" value="1"/>
</dbReference>
<evidence type="ECO:0000256" key="2">
    <source>
        <dbReference type="SAM" id="SignalP"/>
    </source>
</evidence>
<gene>
    <name evidence="3" type="ORF">GCM10018785_01980</name>
</gene>
<dbReference type="RefSeq" id="WP_190133850.1">
    <property type="nucleotide sequence ID" value="NZ_BNBT01000002.1"/>
</dbReference>
<evidence type="ECO:0000256" key="1">
    <source>
        <dbReference type="ARBA" id="ARBA00009820"/>
    </source>
</evidence>
<evidence type="ECO:0000313" key="3">
    <source>
        <dbReference type="EMBL" id="GHE35886.1"/>
    </source>
</evidence>
<dbReference type="InterPro" id="IPR011659">
    <property type="entry name" value="WD40"/>
</dbReference>
<dbReference type="AlphaFoldDB" id="A0A918Z4N7"/>
<organism evidence="3 4">
    <name type="scientific">Streptomyces longispororuber</name>
    <dbReference type="NCBI Taxonomy" id="68230"/>
    <lineage>
        <taxon>Bacteria</taxon>
        <taxon>Bacillati</taxon>
        <taxon>Actinomycetota</taxon>
        <taxon>Actinomycetes</taxon>
        <taxon>Kitasatosporales</taxon>
        <taxon>Streptomycetaceae</taxon>
        <taxon>Streptomyces</taxon>
    </lineage>
</organism>
<feature type="signal peptide" evidence="2">
    <location>
        <begin position="1"/>
        <end position="27"/>
    </location>
</feature>
<reference evidence="3" key="1">
    <citation type="journal article" date="2014" name="Int. J. Syst. Evol. Microbiol.">
        <title>Complete genome sequence of Corynebacterium casei LMG S-19264T (=DSM 44701T), isolated from a smear-ripened cheese.</title>
        <authorList>
            <consortium name="US DOE Joint Genome Institute (JGI-PGF)"/>
            <person name="Walter F."/>
            <person name="Albersmeier A."/>
            <person name="Kalinowski J."/>
            <person name="Ruckert C."/>
        </authorList>
    </citation>
    <scope>NUCLEOTIDE SEQUENCE</scope>
    <source>
        <strain evidence="3">JCM 4784</strain>
    </source>
</reference>
<comment type="similarity">
    <text evidence="1">Belongs to the TolB family.</text>
</comment>
<proteinExistence type="inferred from homology"/>
<keyword evidence="2" id="KW-0732">Signal</keyword>
<protein>
    <recommendedName>
        <fullName evidence="5">WD40 repeat protein</fullName>
    </recommendedName>
</protein>